<dbReference type="OrthoDB" id="3223806at2759"/>
<accession>A0A2H3E0D1</accession>
<dbReference type="GO" id="GO:0004197">
    <property type="term" value="F:cysteine-type endopeptidase activity"/>
    <property type="evidence" value="ECO:0007669"/>
    <property type="project" value="InterPro"/>
</dbReference>
<dbReference type="InterPro" id="IPR011600">
    <property type="entry name" value="Pept_C14_caspase"/>
</dbReference>
<gene>
    <name evidence="2" type="ORF">ARMGADRAFT_1026733</name>
</gene>
<dbReference type="AlphaFoldDB" id="A0A2H3E0D1"/>
<reference evidence="3" key="1">
    <citation type="journal article" date="2017" name="Nat. Ecol. Evol.">
        <title>Genome expansion and lineage-specific genetic innovations in the forest pathogenic fungi Armillaria.</title>
        <authorList>
            <person name="Sipos G."/>
            <person name="Prasanna A.N."/>
            <person name="Walter M.C."/>
            <person name="O'Connor E."/>
            <person name="Balint B."/>
            <person name="Krizsan K."/>
            <person name="Kiss B."/>
            <person name="Hess J."/>
            <person name="Varga T."/>
            <person name="Slot J."/>
            <person name="Riley R."/>
            <person name="Boka B."/>
            <person name="Rigling D."/>
            <person name="Barry K."/>
            <person name="Lee J."/>
            <person name="Mihaltcheva S."/>
            <person name="LaButti K."/>
            <person name="Lipzen A."/>
            <person name="Waldron R."/>
            <person name="Moloney N.M."/>
            <person name="Sperisen C."/>
            <person name="Kredics L."/>
            <person name="Vagvoelgyi C."/>
            <person name="Patrignani A."/>
            <person name="Fitzpatrick D."/>
            <person name="Nagy I."/>
            <person name="Doyle S."/>
            <person name="Anderson J.B."/>
            <person name="Grigoriev I.V."/>
            <person name="Gueldener U."/>
            <person name="Muensterkoetter M."/>
            <person name="Nagy L.G."/>
        </authorList>
    </citation>
    <scope>NUCLEOTIDE SEQUENCE [LARGE SCALE GENOMIC DNA]</scope>
    <source>
        <strain evidence="3">Ar21-2</strain>
    </source>
</reference>
<dbReference type="GO" id="GO:0006508">
    <property type="term" value="P:proteolysis"/>
    <property type="evidence" value="ECO:0007669"/>
    <property type="project" value="InterPro"/>
</dbReference>
<dbReference type="InParanoid" id="A0A2H3E0D1"/>
<dbReference type="Pfam" id="PF00656">
    <property type="entry name" value="Peptidase_C14"/>
    <property type="match status" value="1"/>
</dbReference>
<evidence type="ECO:0000313" key="3">
    <source>
        <dbReference type="Proteomes" id="UP000217790"/>
    </source>
</evidence>
<organism evidence="2 3">
    <name type="scientific">Armillaria gallica</name>
    <name type="common">Bulbous honey fungus</name>
    <name type="synonym">Armillaria bulbosa</name>
    <dbReference type="NCBI Taxonomy" id="47427"/>
    <lineage>
        <taxon>Eukaryota</taxon>
        <taxon>Fungi</taxon>
        <taxon>Dikarya</taxon>
        <taxon>Basidiomycota</taxon>
        <taxon>Agaricomycotina</taxon>
        <taxon>Agaricomycetes</taxon>
        <taxon>Agaricomycetidae</taxon>
        <taxon>Agaricales</taxon>
        <taxon>Marasmiineae</taxon>
        <taxon>Physalacriaceae</taxon>
        <taxon>Armillaria</taxon>
    </lineage>
</organism>
<keyword evidence="3" id="KW-1185">Reference proteome</keyword>
<proteinExistence type="predicted"/>
<evidence type="ECO:0000313" key="2">
    <source>
        <dbReference type="EMBL" id="PBK97142.1"/>
    </source>
</evidence>
<name>A0A2H3E0D1_ARMGA</name>
<evidence type="ECO:0000259" key="1">
    <source>
        <dbReference type="Pfam" id="PF00656"/>
    </source>
</evidence>
<dbReference type="OMA" id="FTITEHY"/>
<protein>
    <recommendedName>
        <fullName evidence="1">Peptidase C14 caspase domain-containing protein</fullName>
    </recommendedName>
</protein>
<dbReference type="Gene3D" id="3.40.50.1460">
    <property type="match status" value="1"/>
</dbReference>
<sequence length="680" mass="75253">MENAFTPSEQLLNNPSSSLIAELGGPQARQASIGGGASAQDKHQTFALVIGINKYESVPNENLLGAVKDADNFKTYLLADLGLEGNPKIVPGEVAIIIYFAGHGALATKPATWTDWVSTNENTIEMLCPADIGALDANGEVIEGIPDRTISRLLLDLSIAKGNNITFILDCCHAAGMNRGASKDSHVRNFKEHQKLSPSCDEDIYSREYGTRLYQDIKSGFSNSAWGSHVLLAACRRNEYAREEGEQCIFTGALLKSLKHFASGDLPPTYDSLMKHLSMPEYQTPHWDGKHIRRHLFDSWQAPAGSFMISCSPSPSTGRLIMSAGSLHGITKDSTFEIFKSDSSRPNLKDILAILRVTEVQDHISHLLVTPPHSSLFNSPHNERLYWYARLRKASGPPVLNIYCNDSRVLDSIRAENSEFGITVATHDVAENSDKADLCLMVEKSDVSFHVGKRLRAEIEFPSQFSPYSPCPVTSLADIRNFINRFVHFILHLTPGGLGPMKDFARIELNKLRTVRRGRFDRDSDIVLRKVKNGDLTEVVLSQDCYGFTIHNNYDVDLHVYLLYFDASTLAIDAWHSPQKAQKEGSVDAFLRKNAKITLGYGQHVDGVNPVVITVPDGQDVDVCFFKNLVTTEAIDIGPIEQSEFALSDTKPRGARQSLPTEVFGFEWASEIITVVSKRA</sequence>
<dbReference type="EMBL" id="KZ293649">
    <property type="protein sequence ID" value="PBK97142.1"/>
    <property type="molecule type" value="Genomic_DNA"/>
</dbReference>
<dbReference type="Proteomes" id="UP000217790">
    <property type="component" value="Unassembled WGS sequence"/>
</dbReference>
<feature type="domain" description="Peptidase C14 caspase" evidence="1">
    <location>
        <begin position="94"/>
        <end position="277"/>
    </location>
</feature>